<sequence>GRLTTSEEGDTLDTQALDTAIRRTESSIRRRAEEYLKTENKKVQILPVVEDPEKKTVPIPTWKPPLANVPYMGVQRRKIPEPSPGEKHKSALTKRLLCNPMHPRNRAILQEKFGLPLPELHKTSTNPVKLAENAYPPAPPLHLHLLPLWLPRTQNLAVLAPIAISKFPFTIIMGQIDPMAADFFRFKQHYCLSWGNVVDALQALEKLLREFAVPLAEVCGEELANFAQSWEVGWRSAPPVMGLLSVLENREQVLDLVLRPGQRYKGEGGTEAAATRIQSCWRRYLAQTTHCRRKWAARTIAISWLMHTQRRHVRKALQARRFRQLENYRYRAQHLAANWKHIQASKRTIIHIPSLGSFFQSQCMRLKWFDVLQNIQLSRLCEIRDENVEVIYVSPRHLGEDLLHYYTSILKHHGAAEADETEPTQSRIKRFTILTPDAVEYFSSRNMCLSTLLKYSPRTLKRIRNLIQGKEAYIVGGVAHEDDLEVADELGVPILGPELALAQLYSTKSGGKKIFAGAEVDVPPGQGDIYSLNQLHETMAELMAQNMDVQRWVFKIDSEHGGRGTAYCDVCHLSCYRWALEEYRHHGPDLCNSQWERIRFRYLDEVPGWLAHHAQPAKSSCYPNWACFLKTFLRQGGVVEAYPPSDSVTCLTVDLLLEPGGEVTMLSCGDQLHGSCQLETVGSSVPQTSVCPGTLHSICMRVGQVCLQRHIIGHVSLDLATFLNPTTLEQEVWAIDLDLRYSDQLAMTQMLLMMTGGTLDCRMCRLEVPVPIKDKCSRPVTNRYAVIGSRLFHTILSMVLHTVFLKMCRAQGIGFDLEVKHCQGTVFALHDSSGRGGLGMITISEDLQGALVTFARNLSVIHQEISSPKMQGETNFKDLMKEIERVSQMTGQNKIRAVEDNTAIP</sequence>
<feature type="domain" description="IQCH-like ATP-grasp" evidence="1">
    <location>
        <begin position="500"/>
        <end position="762"/>
    </location>
</feature>
<dbReference type="Pfam" id="PF24923">
    <property type="entry name" value="ATP-grasp_IQCH"/>
    <property type="match status" value="1"/>
</dbReference>
<proteinExistence type="predicted"/>
<protein>
    <submittedName>
        <fullName evidence="2">IQ motif containing H</fullName>
    </submittedName>
</protein>
<dbReference type="PANTHER" id="PTHR14465">
    <property type="entry name" value="IQ DOMAIN-CONTAINING PROTEIN H"/>
    <property type="match status" value="1"/>
</dbReference>
<gene>
    <name evidence="2" type="primary">IQCH</name>
    <name evidence="2" type="synonym">iqch</name>
</gene>
<dbReference type="Ensembl" id="ENSMMDT00005019730.1">
    <property type="protein sequence ID" value="ENSMMDP00005019271.1"/>
    <property type="gene ID" value="ENSMMDG00005009565.1"/>
</dbReference>
<dbReference type="FunCoup" id="A0A667YDG6">
    <property type="interactions" value="45"/>
</dbReference>
<dbReference type="Proteomes" id="UP000472263">
    <property type="component" value="Chromosome 6"/>
</dbReference>
<dbReference type="AlphaFoldDB" id="A0A667YDG6"/>
<dbReference type="InterPro" id="IPR038752">
    <property type="entry name" value="IQCH"/>
</dbReference>
<dbReference type="GeneTree" id="ENSGT00390000008908"/>
<evidence type="ECO:0000259" key="1">
    <source>
        <dbReference type="Pfam" id="PF24923"/>
    </source>
</evidence>
<reference evidence="2" key="3">
    <citation type="submission" date="2025-09" db="UniProtKB">
        <authorList>
            <consortium name="Ensembl"/>
        </authorList>
    </citation>
    <scope>IDENTIFICATION</scope>
</reference>
<reference evidence="2" key="2">
    <citation type="submission" date="2025-08" db="UniProtKB">
        <authorList>
            <consortium name="Ensembl"/>
        </authorList>
    </citation>
    <scope>IDENTIFICATION</scope>
</reference>
<dbReference type="InterPro" id="IPR056855">
    <property type="entry name" value="ATP-grasp_IQCH"/>
</dbReference>
<evidence type="ECO:0000313" key="2">
    <source>
        <dbReference type="Ensembl" id="ENSMMDP00005019271.1"/>
    </source>
</evidence>
<name>A0A667YDG6_9TELE</name>
<dbReference type="InParanoid" id="A0A667YDG6"/>
<reference evidence="2" key="1">
    <citation type="submission" date="2019-06" db="EMBL/GenBank/DDBJ databases">
        <authorList>
            <consortium name="Wellcome Sanger Institute Data Sharing"/>
        </authorList>
    </citation>
    <scope>NUCLEOTIDE SEQUENCE [LARGE SCALE GENOMIC DNA]</scope>
</reference>
<organism evidence="2 3">
    <name type="scientific">Myripristis murdjan</name>
    <name type="common">pinecone soldierfish</name>
    <dbReference type="NCBI Taxonomy" id="586833"/>
    <lineage>
        <taxon>Eukaryota</taxon>
        <taxon>Metazoa</taxon>
        <taxon>Chordata</taxon>
        <taxon>Craniata</taxon>
        <taxon>Vertebrata</taxon>
        <taxon>Euteleostomi</taxon>
        <taxon>Actinopterygii</taxon>
        <taxon>Neopterygii</taxon>
        <taxon>Teleostei</taxon>
        <taxon>Neoteleostei</taxon>
        <taxon>Acanthomorphata</taxon>
        <taxon>Holocentriformes</taxon>
        <taxon>Holocentridae</taxon>
        <taxon>Myripristis</taxon>
    </lineage>
</organism>
<dbReference type="PANTHER" id="PTHR14465:SF0">
    <property type="entry name" value="IQ DOMAIN-CONTAINING PROTEIN H"/>
    <property type="match status" value="1"/>
</dbReference>
<dbReference type="PROSITE" id="PS50096">
    <property type="entry name" value="IQ"/>
    <property type="match status" value="1"/>
</dbReference>
<evidence type="ECO:0000313" key="3">
    <source>
        <dbReference type="Proteomes" id="UP000472263"/>
    </source>
</evidence>
<accession>A0A667YDG6</accession>
<keyword evidence="3" id="KW-1185">Reference proteome</keyword>